<dbReference type="PANTHER" id="PTHR14614">
    <property type="entry name" value="HEPATOCELLULAR CARCINOMA-ASSOCIATED ANTIGEN"/>
    <property type="match status" value="1"/>
</dbReference>
<dbReference type="PANTHER" id="PTHR14614:SF161">
    <property type="match status" value="1"/>
</dbReference>
<dbReference type="GO" id="GO:0008757">
    <property type="term" value="F:S-adenosylmethionine-dependent methyltransferase activity"/>
    <property type="evidence" value="ECO:0007669"/>
    <property type="project" value="UniProtKB-ARBA"/>
</dbReference>
<dbReference type="EMBL" id="ML210161">
    <property type="protein sequence ID" value="TFK27771.1"/>
    <property type="molecule type" value="Genomic_DNA"/>
</dbReference>
<proteinExistence type="predicted"/>
<sequence length="306" mass="34353">MNPNFPENLDIKPTRNDQELRFGLEAQQDAIRIYGIAGRVWEAAYAMTTYLNPTSSWSFDPPPFFKDKPRPFAILELGSGIGVVAAHVARILDRDDLFIATDLPEVCPLLEQTLSSDSSQIVVRPLAWGNAHHAHELLNTVLSDRPQLTHIICSDLVYFPELLAPLLRSLLHLTSKRFLQPSSTESESDRSGPIDNNTFQPPTVIVSYMVRSLTKETPFWSAFGLWFGFIPVLVKTDAREGEWEPFASSLDDPCFIFHAERRPQSQHWDIPESDKDLLEGVGANGTSTRKGDPTFESLLMLAMSVE</sequence>
<evidence type="ECO:0000313" key="2">
    <source>
        <dbReference type="Proteomes" id="UP000307440"/>
    </source>
</evidence>
<dbReference type="OrthoDB" id="413520at2759"/>
<keyword evidence="2" id="KW-1185">Reference proteome</keyword>
<reference evidence="1 2" key="1">
    <citation type="journal article" date="2019" name="Nat. Ecol. Evol.">
        <title>Megaphylogeny resolves global patterns of mushroom evolution.</title>
        <authorList>
            <person name="Varga T."/>
            <person name="Krizsan K."/>
            <person name="Foldi C."/>
            <person name="Dima B."/>
            <person name="Sanchez-Garcia M."/>
            <person name="Sanchez-Ramirez S."/>
            <person name="Szollosi G.J."/>
            <person name="Szarkandi J.G."/>
            <person name="Papp V."/>
            <person name="Albert L."/>
            <person name="Andreopoulos W."/>
            <person name="Angelini C."/>
            <person name="Antonin V."/>
            <person name="Barry K.W."/>
            <person name="Bougher N.L."/>
            <person name="Buchanan P."/>
            <person name="Buyck B."/>
            <person name="Bense V."/>
            <person name="Catcheside P."/>
            <person name="Chovatia M."/>
            <person name="Cooper J."/>
            <person name="Damon W."/>
            <person name="Desjardin D."/>
            <person name="Finy P."/>
            <person name="Geml J."/>
            <person name="Haridas S."/>
            <person name="Hughes K."/>
            <person name="Justo A."/>
            <person name="Karasinski D."/>
            <person name="Kautmanova I."/>
            <person name="Kiss B."/>
            <person name="Kocsube S."/>
            <person name="Kotiranta H."/>
            <person name="LaButti K.M."/>
            <person name="Lechner B.E."/>
            <person name="Liimatainen K."/>
            <person name="Lipzen A."/>
            <person name="Lukacs Z."/>
            <person name="Mihaltcheva S."/>
            <person name="Morgado L.N."/>
            <person name="Niskanen T."/>
            <person name="Noordeloos M.E."/>
            <person name="Ohm R.A."/>
            <person name="Ortiz-Santana B."/>
            <person name="Ovrebo C."/>
            <person name="Racz N."/>
            <person name="Riley R."/>
            <person name="Savchenko A."/>
            <person name="Shiryaev A."/>
            <person name="Soop K."/>
            <person name="Spirin V."/>
            <person name="Szebenyi C."/>
            <person name="Tomsovsky M."/>
            <person name="Tulloss R.E."/>
            <person name="Uehling J."/>
            <person name="Grigoriev I.V."/>
            <person name="Vagvolgyi C."/>
            <person name="Papp T."/>
            <person name="Martin F.M."/>
            <person name="Miettinen O."/>
            <person name="Hibbett D.S."/>
            <person name="Nagy L.G."/>
        </authorList>
    </citation>
    <scope>NUCLEOTIDE SEQUENCE [LARGE SCALE GENOMIC DNA]</scope>
    <source>
        <strain evidence="1 2">CBS 121175</strain>
    </source>
</reference>
<dbReference type="GO" id="GO:0005829">
    <property type="term" value="C:cytosol"/>
    <property type="evidence" value="ECO:0007669"/>
    <property type="project" value="TreeGrafter"/>
</dbReference>
<gene>
    <name evidence="1" type="ORF">FA15DRAFT_635042</name>
</gene>
<dbReference type="Proteomes" id="UP000307440">
    <property type="component" value="Unassembled WGS sequence"/>
</dbReference>
<organism evidence="1 2">
    <name type="scientific">Coprinopsis marcescibilis</name>
    <name type="common">Agaric fungus</name>
    <name type="synonym">Psathyrella marcescibilis</name>
    <dbReference type="NCBI Taxonomy" id="230819"/>
    <lineage>
        <taxon>Eukaryota</taxon>
        <taxon>Fungi</taxon>
        <taxon>Dikarya</taxon>
        <taxon>Basidiomycota</taxon>
        <taxon>Agaricomycotina</taxon>
        <taxon>Agaricomycetes</taxon>
        <taxon>Agaricomycetidae</taxon>
        <taxon>Agaricales</taxon>
        <taxon>Agaricineae</taxon>
        <taxon>Psathyrellaceae</taxon>
        <taxon>Coprinopsis</taxon>
    </lineage>
</organism>
<dbReference type="InterPro" id="IPR019410">
    <property type="entry name" value="Methyltransf_16"/>
</dbReference>
<dbReference type="AlphaFoldDB" id="A0A5C3LGX2"/>
<name>A0A5C3LGX2_COPMA</name>
<evidence type="ECO:0000313" key="1">
    <source>
        <dbReference type="EMBL" id="TFK27771.1"/>
    </source>
</evidence>
<dbReference type="GO" id="GO:0032991">
    <property type="term" value="C:protein-containing complex"/>
    <property type="evidence" value="ECO:0007669"/>
    <property type="project" value="TreeGrafter"/>
</dbReference>
<dbReference type="Pfam" id="PF10294">
    <property type="entry name" value="Methyltransf_16"/>
    <property type="match status" value="1"/>
</dbReference>
<protein>
    <recommendedName>
        <fullName evidence="3">Methyltransferase-domain-containing protein</fullName>
    </recommendedName>
</protein>
<accession>A0A5C3LGX2</accession>
<dbReference type="STRING" id="230819.A0A5C3LGX2"/>
<dbReference type="InterPro" id="IPR029063">
    <property type="entry name" value="SAM-dependent_MTases_sf"/>
</dbReference>
<evidence type="ECO:0008006" key="3">
    <source>
        <dbReference type="Google" id="ProtNLM"/>
    </source>
</evidence>
<dbReference type="Gene3D" id="3.40.50.150">
    <property type="entry name" value="Vaccinia Virus protein VP39"/>
    <property type="match status" value="1"/>
</dbReference>